<evidence type="ECO:0000313" key="11">
    <source>
        <dbReference type="Proteomes" id="UP000307440"/>
    </source>
</evidence>
<evidence type="ECO:0000256" key="4">
    <source>
        <dbReference type="ARBA" id="ARBA00023002"/>
    </source>
</evidence>
<dbReference type="OrthoDB" id="498204at2759"/>
<dbReference type="AlphaFoldDB" id="A0A5C3L8A7"/>
<comment type="catalytic activity">
    <reaction evidence="5">
        <text>(S)-2-hydroxyglutarate + A = 2-oxoglutarate + AH2</text>
        <dbReference type="Rhea" id="RHEA:21252"/>
        <dbReference type="ChEBI" id="CHEBI:13193"/>
        <dbReference type="ChEBI" id="CHEBI:16782"/>
        <dbReference type="ChEBI" id="CHEBI:16810"/>
        <dbReference type="ChEBI" id="CHEBI:17499"/>
        <dbReference type="EC" id="1.1.99.2"/>
    </reaction>
</comment>
<evidence type="ECO:0000256" key="7">
    <source>
        <dbReference type="ARBA" id="ARBA00038878"/>
    </source>
</evidence>
<evidence type="ECO:0000259" key="9">
    <source>
        <dbReference type="Pfam" id="PF01266"/>
    </source>
</evidence>
<reference evidence="10 11" key="1">
    <citation type="journal article" date="2019" name="Nat. Ecol. Evol.">
        <title>Megaphylogeny resolves global patterns of mushroom evolution.</title>
        <authorList>
            <person name="Varga T."/>
            <person name="Krizsan K."/>
            <person name="Foldi C."/>
            <person name="Dima B."/>
            <person name="Sanchez-Garcia M."/>
            <person name="Sanchez-Ramirez S."/>
            <person name="Szollosi G.J."/>
            <person name="Szarkandi J.G."/>
            <person name="Papp V."/>
            <person name="Albert L."/>
            <person name="Andreopoulos W."/>
            <person name="Angelini C."/>
            <person name="Antonin V."/>
            <person name="Barry K.W."/>
            <person name="Bougher N.L."/>
            <person name="Buchanan P."/>
            <person name="Buyck B."/>
            <person name="Bense V."/>
            <person name="Catcheside P."/>
            <person name="Chovatia M."/>
            <person name="Cooper J."/>
            <person name="Damon W."/>
            <person name="Desjardin D."/>
            <person name="Finy P."/>
            <person name="Geml J."/>
            <person name="Haridas S."/>
            <person name="Hughes K."/>
            <person name="Justo A."/>
            <person name="Karasinski D."/>
            <person name="Kautmanova I."/>
            <person name="Kiss B."/>
            <person name="Kocsube S."/>
            <person name="Kotiranta H."/>
            <person name="LaButti K.M."/>
            <person name="Lechner B.E."/>
            <person name="Liimatainen K."/>
            <person name="Lipzen A."/>
            <person name="Lukacs Z."/>
            <person name="Mihaltcheva S."/>
            <person name="Morgado L.N."/>
            <person name="Niskanen T."/>
            <person name="Noordeloos M.E."/>
            <person name="Ohm R.A."/>
            <person name="Ortiz-Santana B."/>
            <person name="Ovrebo C."/>
            <person name="Racz N."/>
            <person name="Riley R."/>
            <person name="Savchenko A."/>
            <person name="Shiryaev A."/>
            <person name="Soop K."/>
            <person name="Spirin V."/>
            <person name="Szebenyi C."/>
            <person name="Tomsovsky M."/>
            <person name="Tulloss R.E."/>
            <person name="Uehling J."/>
            <person name="Grigoriev I.V."/>
            <person name="Vagvolgyi C."/>
            <person name="Papp T."/>
            <person name="Martin F.M."/>
            <person name="Miettinen O."/>
            <person name="Hibbett D.S."/>
            <person name="Nagy L.G."/>
        </authorList>
    </citation>
    <scope>NUCLEOTIDE SEQUENCE [LARGE SCALE GENOMIC DNA]</scope>
    <source>
        <strain evidence="10 11">CBS 121175</strain>
    </source>
</reference>
<evidence type="ECO:0000256" key="2">
    <source>
        <dbReference type="ARBA" id="ARBA00022630"/>
    </source>
</evidence>
<dbReference type="Pfam" id="PF01266">
    <property type="entry name" value="DAO"/>
    <property type="match status" value="1"/>
</dbReference>
<evidence type="ECO:0000313" key="10">
    <source>
        <dbReference type="EMBL" id="TFK29259.1"/>
    </source>
</evidence>
<keyword evidence="4" id="KW-0560">Oxidoreductase</keyword>
<dbReference type="Gene3D" id="3.50.50.60">
    <property type="entry name" value="FAD/NAD(P)-binding domain"/>
    <property type="match status" value="1"/>
</dbReference>
<dbReference type="EC" id="1.1.99.2" evidence="7"/>
<dbReference type="InterPro" id="IPR036188">
    <property type="entry name" value="FAD/NAD-bd_sf"/>
</dbReference>
<evidence type="ECO:0000256" key="3">
    <source>
        <dbReference type="ARBA" id="ARBA00022827"/>
    </source>
</evidence>
<name>A0A5C3L8A7_COPMA</name>
<evidence type="ECO:0000256" key="8">
    <source>
        <dbReference type="ARBA" id="ARBA00041137"/>
    </source>
</evidence>
<comment type="cofactor">
    <cofactor evidence="1">
        <name>FAD</name>
        <dbReference type="ChEBI" id="CHEBI:57692"/>
    </cofactor>
</comment>
<evidence type="ECO:0000256" key="5">
    <source>
        <dbReference type="ARBA" id="ARBA00036066"/>
    </source>
</evidence>
<dbReference type="EMBL" id="ML210150">
    <property type="protein sequence ID" value="TFK29259.1"/>
    <property type="molecule type" value="Genomic_DNA"/>
</dbReference>
<keyword evidence="2" id="KW-0285">Flavoprotein</keyword>
<sequence>MQGAIRGLKRALNDNGKYRYKVPELAVDHLIIGGGVVGLAIARRLCQEYPSKSTYVVERHARAGEEIRLLRALLNTSSRNSEVIHSGLYYPTESLKTSLCIRGRDLMYQYCKTHNIPHRQTGKLVVAKQEQLPYIHGLHEKSLKLRFPTALTAETDSQVLVLPTELLAGDQARALEPDLSRDIAGALWVPSTGIMNSHDFMQSLERDIIESEAGQVAYCARVVRIDPYQRTKRPANIPYVDSPAEVGWVVQLNSSESEGTDAILARTVINSSGLSSTFILNSLLPQAQRIPIYYAKGSYAKYHGPGVSSVRHLIYPCPETGPNQHAFQSLGTHLTLDLEGQIRFGPDLQWISAPDSILSEPEAEADFWSQHLVPDDAQLPEMHRAVTSYLPGVSLQGLQPDYVGIRPKLVPPGGGFQDFVFKVDYPITPSYSGTLESGPMISLLGIESPGLTSSLGIAEHVVTKLLGGSGESRTI</sequence>
<dbReference type="STRING" id="230819.A0A5C3L8A7"/>
<evidence type="ECO:0000256" key="6">
    <source>
        <dbReference type="ARBA" id="ARBA00037941"/>
    </source>
</evidence>
<dbReference type="GO" id="GO:0047545">
    <property type="term" value="F:(S)-2-hydroxyglutarate dehydrogenase activity"/>
    <property type="evidence" value="ECO:0007669"/>
    <property type="project" value="UniProtKB-EC"/>
</dbReference>
<proteinExistence type="inferred from homology"/>
<dbReference type="Gene3D" id="3.30.9.10">
    <property type="entry name" value="D-Amino Acid Oxidase, subunit A, domain 2"/>
    <property type="match status" value="1"/>
</dbReference>
<dbReference type="PANTHER" id="PTHR43104:SF4">
    <property type="entry name" value="L-2-HYDROXYGLUTARATE DEHYDROGENASE, MITOCHONDRIAL"/>
    <property type="match status" value="1"/>
</dbReference>
<dbReference type="PANTHER" id="PTHR43104">
    <property type="entry name" value="L-2-HYDROXYGLUTARATE DEHYDROGENASE, MITOCHONDRIAL"/>
    <property type="match status" value="1"/>
</dbReference>
<evidence type="ECO:0000256" key="1">
    <source>
        <dbReference type="ARBA" id="ARBA00001974"/>
    </source>
</evidence>
<dbReference type="Proteomes" id="UP000307440">
    <property type="component" value="Unassembled WGS sequence"/>
</dbReference>
<dbReference type="InterPro" id="IPR006076">
    <property type="entry name" value="FAD-dep_OxRdtase"/>
</dbReference>
<comment type="similarity">
    <text evidence="6">Belongs to the L2HGDH family.</text>
</comment>
<protein>
    <recommendedName>
        <fullName evidence="8">L-2-hydroxyglutarate dehydrogenase, mitochondrial</fullName>
        <ecNumber evidence="7">1.1.99.2</ecNumber>
    </recommendedName>
</protein>
<gene>
    <name evidence="10" type="ORF">FA15DRAFT_691184</name>
</gene>
<organism evidence="10 11">
    <name type="scientific">Coprinopsis marcescibilis</name>
    <name type="common">Agaric fungus</name>
    <name type="synonym">Psathyrella marcescibilis</name>
    <dbReference type="NCBI Taxonomy" id="230819"/>
    <lineage>
        <taxon>Eukaryota</taxon>
        <taxon>Fungi</taxon>
        <taxon>Dikarya</taxon>
        <taxon>Basidiomycota</taxon>
        <taxon>Agaricomycotina</taxon>
        <taxon>Agaricomycetes</taxon>
        <taxon>Agaricomycetidae</taxon>
        <taxon>Agaricales</taxon>
        <taxon>Agaricineae</taxon>
        <taxon>Psathyrellaceae</taxon>
        <taxon>Coprinopsis</taxon>
    </lineage>
</organism>
<keyword evidence="3" id="KW-0274">FAD</keyword>
<dbReference type="SUPFAM" id="SSF51905">
    <property type="entry name" value="FAD/NAD(P)-binding domain"/>
    <property type="match status" value="1"/>
</dbReference>
<keyword evidence="11" id="KW-1185">Reference proteome</keyword>
<feature type="domain" description="FAD dependent oxidoreductase" evidence="9">
    <location>
        <begin position="28"/>
        <end position="462"/>
    </location>
</feature>
<accession>A0A5C3L8A7</accession>